<keyword evidence="4" id="KW-0413">Isomerase</keyword>
<dbReference type="EMBL" id="VFQC01000001">
    <property type="protein sequence ID" value="TQN31532.1"/>
    <property type="molecule type" value="Genomic_DNA"/>
</dbReference>
<organism evidence="8 9">
    <name type="scientific">Haloactinospora alba</name>
    <dbReference type="NCBI Taxonomy" id="405555"/>
    <lineage>
        <taxon>Bacteria</taxon>
        <taxon>Bacillati</taxon>
        <taxon>Actinomycetota</taxon>
        <taxon>Actinomycetes</taxon>
        <taxon>Streptosporangiales</taxon>
        <taxon>Nocardiopsidaceae</taxon>
        <taxon>Haloactinospora</taxon>
    </lineage>
</organism>
<feature type="domain" description="Chorismate-utilising enzyme C-terminal" evidence="7">
    <location>
        <begin position="174"/>
        <end position="422"/>
    </location>
</feature>
<keyword evidence="9" id="KW-1185">Reference proteome</keyword>
<name>A0A543NI64_9ACTN</name>
<dbReference type="EC" id="5.4.4.2" evidence="3"/>
<comment type="similarity">
    <text evidence="2">Belongs to the isochorismate synthase family.</text>
</comment>
<comment type="catalytic activity">
    <reaction evidence="1">
        <text>chorismate = isochorismate</text>
        <dbReference type="Rhea" id="RHEA:18985"/>
        <dbReference type="ChEBI" id="CHEBI:29748"/>
        <dbReference type="ChEBI" id="CHEBI:29780"/>
        <dbReference type="EC" id="5.4.4.2"/>
    </reaction>
</comment>
<gene>
    <name evidence="8" type="ORF">FHX37_1439</name>
</gene>
<dbReference type="Pfam" id="PF00425">
    <property type="entry name" value="Chorismate_bind"/>
    <property type="match status" value="1"/>
</dbReference>
<evidence type="ECO:0000256" key="6">
    <source>
        <dbReference type="SAM" id="MobiDB-lite"/>
    </source>
</evidence>
<dbReference type="Gene3D" id="3.60.120.10">
    <property type="entry name" value="Anthranilate synthase"/>
    <property type="match status" value="1"/>
</dbReference>
<evidence type="ECO:0000256" key="4">
    <source>
        <dbReference type="ARBA" id="ARBA00023235"/>
    </source>
</evidence>
<dbReference type="PANTHER" id="PTHR42839">
    <property type="entry name" value="ISOCHORISMATE SYNTHASE ENTC"/>
    <property type="match status" value="1"/>
</dbReference>
<dbReference type="InterPro" id="IPR015890">
    <property type="entry name" value="Chorismate_C"/>
</dbReference>
<protein>
    <recommendedName>
        <fullName evidence="3">isochorismate synthase</fullName>
        <ecNumber evidence="3">5.4.4.2</ecNumber>
    </recommendedName>
    <alternativeName>
        <fullName evidence="5">Isochorismate mutase</fullName>
    </alternativeName>
</protein>
<dbReference type="AlphaFoldDB" id="A0A543NI64"/>
<dbReference type="GO" id="GO:0008909">
    <property type="term" value="F:isochorismate synthase activity"/>
    <property type="evidence" value="ECO:0007669"/>
    <property type="project" value="UniProtKB-EC"/>
</dbReference>
<dbReference type="InterPro" id="IPR005801">
    <property type="entry name" value="ADC_synthase"/>
</dbReference>
<proteinExistence type="inferred from homology"/>
<sequence length="432" mass="46215">MDRHSRLHSNDVSSVPDAPALNVRTVALTAGIGPLLEYLPRATPTAWVRDGEGLVAWGEAARITPPADTRLHDARRFERATRELTTLFSTATVEDQVGVPGTGMVAFGSFTFDPRSPGSVLIVPRVVLGQRAGRTWLTTISEHPDDWPGPPVPSSGDRRPTGPLTWEEGRLSAREWAARVGTAVERIRAGELDKVVLARDLSASAEGDIDVRPLLERLSRDYPSCYTFSVDGMVGATPELLLQREGDRVSSLVLAGTRPRGAEDGEDARLAAELTNSAKDTEEHRYAVDSLRSTLAPLSSTIDIPPRPQLLQLANVQHLASPVGATLEPGVATLDVVAAMHPTAAVGGTPSITAMETIRELEGMDRGRYAGPVGWIDHQGNGEWGIALRCAMVRGSQARLFAGCGIVAASDPTAEVAETEPKFRVMRAALAN</sequence>
<dbReference type="PANTHER" id="PTHR42839:SF2">
    <property type="entry name" value="ISOCHORISMATE SYNTHASE ENTC"/>
    <property type="match status" value="1"/>
</dbReference>
<dbReference type="Proteomes" id="UP000317422">
    <property type="component" value="Unassembled WGS sequence"/>
</dbReference>
<evidence type="ECO:0000313" key="8">
    <source>
        <dbReference type="EMBL" id="TQN31532.1"/>
    </source>
</evidence>
<evidence type="ECO:0000313" key="9">
    <source>
        <dbReference type="Proteomes" id="UP000317422"/>
    </source>
</evidence>
<evidence type="ECO:0000256" key="2">
    <source>
        <dbReference type="ARBA" id="ARBA00005297"/>
    </source>
</evidence>
<evidence type="ECO:0000256" key="5">
    <source>
        <dbReference type="ARBA" id="ARBA00041564"/>
    </source>
</evidence>
<dbReference type="InterPro" id="IPR004561">
    <property type="entry name" value="IsoChor_synthase"/>
</dbReference>
<evidence type="ECO:0000256" key="1">
    <source>
        <dbReference type="ARBA" id="ARBA00000799"/>
    </source>
</evidence>
<comment type="caution">
    <text evidence="8">The sequence shown here is derived from an EMBL/GenBank/DDBJ whole genome shotgun (WGS) entry which is preliminary data.</text>
</comment>
<evidence type="ECO:0000259" key="7">
    <source>
        <dbReference type="Pfam" id="PF00425"/>
    </source>
</evidence>
<reference evidence="8 9" key="1">
    <citation type="submission" date="2019-06" db="EMBL/GenBank/DDBJ databases">
        <title>Sequencing the genomes of 1000 actinobacteria strains.</title>
        <authorList>
            <person name="Klenk H.-P."/>
        </authorList>
    </citation>
    <scope>NUCLEOTIDE SEQUENCE [LARGE SCALE GENOMIC DNA]</scope>
    <source>
        <strain evidence="8 9">DSM 45015</strain>
    </source>
</reference>
<dbReference type="SUPFAM" id="SSF56322">
    <property type="entry name" value="ADC synthase"/>
    <property type="match status" value="1"/>
</dbReference>
<accession>A0A543NI64</accession>
<dbReference type="NCBIfam" id="TIGR00543">
    <property type="entry name" value="isochor_syn"/>
    <property type="match status" value="1"/>
</dbReference>
<feature type="region of interest" description="Disordered" evidence="6">
    <location>
        <begin position="140"/>
        <end position="162"/>
    </location>
</feature>
<evidence type="ECO:0000256" key="3">
    <source>
        <dbReference type="ARBA" id="ARBA00012824"/>
    </source>
</evidence>